<evidence type="ECO:0000313" key="2">
    <source>
        <dbReference type="Proteomes" id="UP000184225"/>
    </source>
</evidence>
<reference evidence="1 2" key="1">
    <citation type="submission" date="2016-11" db="EMBL/GenBank/DDBJ databases">
        <authorList>
            <person name="Jaros S."/>
            <person name="Januszkiewicz K."/>
            <person name="Wedrychowicz H."/>
        </authorList>
    </citation>
    <scope>NUCLEOTIDE SEQUENCE [LARGE SCALE GENOMIC DNA]</scope>
    <source>
        <strain evidence="1 2">DSM 21425</strain>
    </source>
</reference>
<protein>
    <submittedName>
        <fullName evidence="1">Uncharacterized protein</fullName>
    </submittedName>
</protein>
<dbReference type="OrthoDB" id="1154898at2"/>
<gene>
    <name evidence="1" type="ORF">SAMN04488096_10735</name>
</gene>
<accession>A0A1M6FZ74</accession>
<organism evidence="1 2">
    <name type="scientific">Mesonia phycicola</name>
    <dbReference type="NCBI Taxonomy" id="579105"/>
    <lineage>
        <taxon>Bacteria</taxon>
        <taxon>Pseudomonadati</taxon>
        <taxon>Bacteroidota</taxon>
        <taxon>Flavobacteriia</taxon>
        <taxon>Flavobacteriales</taxon>
        <taxon>Flavobacteriaceae</taxon>
        <taxon>Mesonia</taxon>
    </lineage>
</organism>
<keyword evidence="2" id="KW-1185">Reference proteome</keyword>
<dbReference type="STRING" id="579105.SAMN04488096_10735"/>
<dbReference type="EMBL" id="FQYY01000007">
    <property type="protein sequence ID" value="SHJ02970.1"/>
    <property type="molecule type" value="Genomic_DNA"/>
</dbReference>
<dbReference type="AlphaFoldDB" id="A0A1M6FZ74"/>
<dbReference type="Proteomes" id="UP000184225">
    <property type="component" value="Unassembled WGS sequence"/>
</dbReference>
<dbReference type="RefSeq" id="WP_073151876.1">
    <property type="nucleotide sequence ID" value="NZ_FQYY01000007.1"/>
</dbReference>
<name>A0A1M6FZ74_9FLAO</name>
<sequence length="427" mass="48196">MYTSNETLRELDSILKPAIEKAALQVRERKYSKDSIPMHLAQAVKREIDNTRTALSEKIYHIDLAMQGYDDRVERVLCEMREHQETKPPQIDPDKYIKEANGGYQVWDGFNWIQLSNQATIDISIEEDEQYGGRSVLKIQASDPKTNTAILFIDDDVNTPGFNISYSGSGSFGLDGEPQGFEERYMHWKDPRYNVFKTTVATGGIVAGALEARQIGNFTPWNAGESLKNSKGWYRTNEGLYNKLSHQKGFARGAGGHQLGARNAVGRSLKWHKLGKKLFYISVAVSLYEARESIIHDDSNRNEVVTKATIDIAMGAIGIWGGPVGWVVSGTYFILDVSGAFGDWGQPSGIRSDGVPYNTNQFGSGRLGTFGQHSMPHPYQLDFEMEYEPPIEHIQQEFLNERYEAKKEIDNTDTRKIIVKQNDFKFD</sequence>
<evidence type="ECO:0000313" key="1">
    <source>
        <dbReference type="EMBL" id="SHJ02970.1"/>
    </source>
</evidence>
<proteinExistence type="predicted"/>